<organism evidence="1">
    <name type="scientific">Phytophthora nicotianae</name>
    <name type="common">Potato buckeye rot agent</name>
    <name type="synonym">Phytophthora parasitica</name>
    <dbReference type="NCBI Taxonomy" id="4792"/>
    <lineage>
        <taxon>Eukaryota</taxon>
        <taxon>Sar</taxon>
        <taxon>Stramenopiles</taxon>
        <taxon>Oomycota</taxon>
        <taxon>Peronosporomycetes</taxon>
        <taxon>Peronosporales</taxon>
        <taxon>Peronosporaceae</taxon>
        <taxon>Phytophthora</taxon>
    </lineage>
</organism>
<gene>
    <name evidence="1" type="ORF">L915_14631</name>
</gene>
<reference evidence="1" key="1">
    <citation type="submission" date="2013-11" db="EMBL/GenBank/DDBJ databases">
        <title>The Genome Sequence of Phytophthora parasitica CJ02B3.</title>
        <authorList>
            <consortium name="The Broad Institute Genomics Platform"/>
            <person name="Russ C."/>
            <person name="Tyler B."/>
            <person name="Panabieres F."/>
            <person name="Shan W."/>
            <person name="Tripathy S."/>
            <person name="Grunwald N."/>
            <person name="Machado M."/>
            <person name="Johnson C.S."/>
            <person name="Arredondo F."/>
            <person name="Hong C."/>
            <person name="Coffey M."/>
            <person name="Young S.K."/>
            <person name="Zeng Q."/>
            <person name="Gargeya S."/>
            <person name="Fitzgerald M."/>
            <person name="Abouelleil A."/>
            <person name="Alvarado L."/>
            <person name="Chapman S.B."/>
            <person name="Gainer-Dewar J."/>
            <person name="Goldberg J."/>
            <person name="Griggs A."/>
            <person name="Gujja S."/>
            <person name="Hansen M."/>
            <person name="Howarth C."/>
            <person name="Imamovic A."/>
            <person name="Ireland A."/>
            <person name="Larimer J."/>
            <person name="McCowan C."/>
            <person name="Murphy C."/>
            <person name="Pearson M."/>
            <person name="Poon T.W."/>
            <person name="Priest M."/>
            <person name="Roberts A."/>
            <person name="Saif S."/>
            <person name="Shea T."/>
            <person name="Sykes S."/>
            <person name="Wortman J."/>
            <person name="Nusbaum C."/>
            <person name="Birren B."/>
        </authorList>
    </citation>
    <scope>NUCLEOTIDE SEQUENCE [LARGE SCALE GENOMIC DNA]</scope>
    <source>
        <strain evidence="1">CJ02B3</strain>
    </source>
</reference>
<dbReference type="EMBL" id="KI687945">
    <property type="protein sequence ID" value="ETK79526.1"/>
    <property type="molecule type" value="Genomic_DNA"/>
</dbReference>
<dbReference type="Proteomes" id="UP000053236">
    <property type="component" value="Unassembled WGS sequence"/>
</dbReference>
<name>W2GBF5_PHYNI</name>
<proteinExistence type="predicted"/>
<accession>W2GBF5</accession>
<dbReference type="VEuPathDB" id="FungiDB:PPTG_03287"/>
<evidence type="ECO:0000313" key="1">
    <source>
        <dbReference type="EMBL" id="ETK79526.1"/>
    </source>
</evidence>
<dbReference type="AlphaFoldDB" id="W2GBF5"/>
<sequence>MLSAPTLDALFESNSGADKEIAGADTEAATSTVDIATVIGPSYQELSSDEATPTHELWEMATTPLGLLFYFMPKQLWVTIAAETNSYRAQNIDIEAKKFSCKSEA</sequence>
<protein>
    <recommendedName>
        <fullName evidence="2">PiggyBac transposable element-derived protein domain-containing protein</fullName>
    </recommendedName>
</protein>
<evidence type="ECO:0008006" key="2">
    <source>
        <dbReference type="Google" id="ProtNLM"/>
    </source>
</evidence>